<keyword evidence="1" id="KW-0472">Membrane</keyword>
<dbReference type="GO" id="GO:0016491">
    <property type="term" value="F:oxidoreductase activity"/>
    <property type="evidence" value="ECO:0007669"/>
    <property type="project" value="UniProtKB-KW"/>
</dbReference>
<protein>
    <submittedName>
        <fullName evidence="2">NAD transhydrogenase subunit beta</fullName>
        <ecNumber evidence="2">1.6.1.2</ecNumber>
    </submittedName>
</protein>
<feature type="transmembrane region" description="Helical" evidence="1">
    <location>
        <begin position="47"/>
        <end position="66"/>
    </location>
</feature>
<dbReference type="InterPro" id="IPR010718">
    <property type="entry name" value="DUF1294"/>
</dbReference>
<accession>A0A921NXI8</accession>
<feature type="transmembrane region" description="Helical" evidence="1">
    <location>
        <begin position="6"/>
        <end position="26"/>
    </location>
</feature>
<keyword evidence="1" id="KW-0812">Transmembrane</keyword>
<dbReference type="EC" id="1.6.1.2" evidence="2"/>
<evidence type="ECO:0000313" key="2">
    <source>
        <dbReference type="EMBL" id="KAF0677523.1"/>
    </source>
</evidence>
<proteinExistence type="predicted"/>
<name>A0A921NXI8_9RHOB</name>
<comment type="caution">
    <text evidence="2">The sequence shown here is derived from an EMBL/GenBank/DDBJ whole genome shotgun (WGS) entry which is preliminary data.</text>
</comment>
<keyword evidence="3" id="KW-1185">Reference proteome</keyword>
<feature type="transmembrane region" description="Helical" evidence="1">
    <location>
        <begin position="78"/>
        <end position="103"/>
    </location>
</feature>
<keyword evidence="2" id="KW-0560">Oxidoreductase</keyword>
<dbReference type="Proteomes" id="UP000698242">
    <property type="component" value="Unassembled WGS sequence"/>
</dbReference>
<gene>
    <name evidence="2" type="ORF">PMES_00028</name>
</gene>
<reference evidence="2" key="1">
    <citation type="submission" date="2013-03" db="EMBL/GenBank/DDBJ databases">
        <title>Genome Sequence of the Profundibacterium mesophilum strain KAUST100406-0324T from Red Sea, a novel genus in the family Rhodobacteraceae.</title>
        <authorList>
            <person name="Essack M."/>
            <person name="Alam I."/>
            <person name="Lafi F."/>
            <person name="Alawi W."/>
            <person name="Kamanu F."/>
            <person name="Al-Suwailem A."/>
            <person name="Lee O.O."/>
            <person name="Xu Y."/>
            <person name="Bajic V."/>
            <person name="Qian P.-Y."/>
            <person name="Archer J."/>
        </authorList>
    </citation>
    <scope>NUCLEOTIDE SEQUENCE</scope>
    <source>
        <strain evidence="2">KAUST100406-0324</strain>
    </source>
</reference>
<dbReference type="EMBL" id="APKE01000001">
    <property type="protein sequence ID" value="KAF0677523.1"/>
    <property type="molecule type" value="Genomic_DNA"/>
</dbReference>
<keyword evidence="1" id="KW-1133">Transmembrane helix</keyword>
<organism evidence="2 3">
    <name type="scientific">Profundibacterium mesophilum KAUST100406-0324</name>
    <dbReference type="NCBI Taxonomy" id="1037889"/>
    <lineage>
        <taxon>Bacteria</taxon>
        <taxon>Pseudomonadati</taxon>
        <taxon>Pseudomonadota</taxon>
        <taxon>Alphaproteobacteria</taxon>
        <taxon>Rhodobacterales</taxon>
        <taxon>Roseobacteraceae</taxon>
        <taxon>Profundibacterium</taxon>
    </lineage>
</organism>
<evidence type="ECO:0000313" key="3">
    <source>
        <dbReference type="Proteomes" id="UP000698242"/>
    </source>
</evidence>
<sequence>MGQGGVMAFSGAAIAAIAALNLWAGLMMVIDKRAARRGRRRIPEARLLRLAALGGGAGALLAGHLARHKTRKQPFGRRLVGCTLLGLALCAVIIGATIVLAAAPQA</sequence>
<evidence type="ECO:0000256" key="1">
    <source>
        <dbReference type="SAM" id="Phobius"/>
    </source>
</evidence>
<dbReference type="AlphaFoldDB" id="A0A921NXI8"/>
<dbReference type="Pfam" id="PF06961">
    <property type="entry name" value="DUF1294"/>
    <property type="match status" value="1"/>
</dbReference>